<feature type="transmembrane region" description="Helical" evidence="5">
    <location>
        <begin position="153"/>
        <end position="173"/>
    </location>
</feature>
<feature type="transmembrane region" description="Helical" evidence="5">
    <location>
        <begin position="439"/>
        <end position="458"/>
    </location>
</feature>
<evidence type="ECO:0000256" key="5">
    <source>
        <dbReference type="SAM" id="Phobius"/>
    </source>
</evidence>
<evidence type="ECO:0000313" key="7">
    <source>
        <dbReference type="EnsemblProtists" id="PYU1_T005168"/>
    </source>
</evidence>
<evidence type="ECO:0000256" key="1">
    <source>
        <dbReference type="ARBA" id="ARBA00004141"/>
    </source>
</evidence>
<organism evidence="7 8">
    <name type="scientific">Globisporangium ultimum (strain ATCC 200006 / CBS 805.95 / DAOM BR144)</name>
    <name type="common">Pythium ultimum</name>
    <dbReference type="NCBI Taxonomy" id="431595"/>
    <lineage>
        <taxon>Eukaryota</taxon>
        <taxon>Sar</taxon>
        <taxon>Stramenopiles</taxon>
        <taxon>Oomycota</taxon>
        <taxon>Peronosporomycetes</taxon>
        <taxon>Pythiales</taxon>
        <taxon>Pythiaceae</taxon>
        <taxon>Globisporangium</taxon>
    </lineage>
</organism>
<name>K3WJM6_GLOUD</name>
<keyword evidence="4 5" id="KW-0472">Membrane</keyword>
<keyword evidence="2 5" id="KW-0812">Transmembrane</keyword>
<evidence type="ECO:0000313" key="8">
    <source>
        <dbReference type="Proteomes" id="UP000019132"/>
    </source>
</evidence>
<reference evidence="7" key="3">
    <citation type="submission" date="2015-02" db="UniProtKB">
        <authorList>
            <consortium name="EnsemblProtists"/>
        </authorList>
    </citation>
    <scope>IDENTIFICATION</scope>
    <source>
        <strain evidence="7">DAOM BR144</strain>
    </source>
</reference>
<dbReference type="PANTHER" id="PTHR22950">
    <property type="entry name" value="AMINO ACID TRANSPORTER"/>
    <property type="match status" value="1"/>
</dbReference>
<feature type="transmembrane region" description="Helical" evidence="5">
    <location>
        <begin position="281"/>
        <end position="306"/>
    </location>
</feature>
<dbReference type="Pfam" id="PF01490">
    <property type="entry name" value="Aa_trans"/>
    <property type="match status" value="1"/>
</dbReference>
<keyword evidence="3 5" id="KW-1133">Transmembrane helix</keyword>
<feature type="transmembrane region" description="Helical" evidence="5">
    <location>
        <begin position="381"/>
        <end position="402"/>
    </location>
</feature>
<reference evidence="8" key="1">
    <citation type="journal article" date="2010" name="Genome Biol.">
        <title>Genome sequence of the necrotrophic plant pathogen Pythium ultimum reveals original pathogenicity mechanisms and effector repertoire.</title>
        <authorList>
            <person name="Levesque C.A."/>
            <person name="Brouwer H."/>
            <person name="Cano L."/>
            <person name="Hamilton J.P."/>
            <person name="Holt C."/>
            <person name="Huitema E."/>
            <person name="Raffaele S."/>
            <person name="Robideau G.P."/>
            <person name="Thines M."/>
            <person name="Win J."/>
            <person name="Zerillo M.M."/>
            <person name="Beakes G.W."/>
            <person name="Boore J.L."/>
            <person name="Busam D."/>
            <person name="Dumas B."/>
            <person name="Ferriera S."/>
            <person name="Fuerstenberg S.I."/>
            <person name="Gachon C.M."/>
            <person name="Gaulin E."/>
            <person name="Govers F."/>
            <person name="Grenville-Briggs L."/>
            <person name="Horner N."/>
            <person name="Hostetler J."/>
            <person name="Jiang R.H."/>
            <person name="Johnson J."/>
            <person name="Krajaejun T."/>
            <person name="Lin H."/>
            <person name="Meijer H.J."/>
            <person name="Moore B."/>
            <person name="Morris P."/>
            <person name="Phuntmart V."/>
            <person name="Puiu D."/>
            <person name="Shetty J."/>
            <person name="Stajich J.E."/>
            <person name="Tripathy S."/>
            <person name="Wawra S."/>
            <person name="van West P."/>
            <person name="Whitty B.R."/>
            <person name="Coutinho P.M."/>
            <person name="Henrissat B."/>
            <person name="Martin F."/>
            <person name="Thomas P.D."/>
            <person name="Tyler B.M."/>
            <person name="De Vries R.P."/>
            <person name="Kamoun S."/>
            <person name="Yandell M."/>
            <person name="Tisserat N."/>
            <person name="Buell C.R."/>
        </authorList>
    </citation>
    <scope>NUCLEOTIDE SEQUENCE</scope>
    <source>
        <strain evidence="8">DAOM:BR144</strain>
    </source>
</reference>
<evidence type="ECO:0000256" key="3">
    <source>
        <dbReference type="ARBA" id="ARBA00022989"/>
    </source>
</evidence>
<feature type="transmembrane region" description="Helical" evidence="5">
    <location>
        <begin position="92"/>
        <end position="117"/>
    </location>
</feature>
<evidence type="ECO:0000256" key="4">
    <source>
        <dbReference type="ARBA" id="ARBA00023136"/>
    </source>
</evidence>
<dbReference type="Proteomes" id="UP000019132">
    <property type="component" value="Unassembled WGS sequence"/>
</dbReference>
<dbReference type="InParanoid" id="K3WJM6"/>
<feature type="transmembrane region" description="Helical" evidence="5">
    <location>
        <begin position="129"/>
        <end position="146"/>
    </location>
</feature>
<dbReference type="PANTHER" id="PTHR22950:SF349">
    <property type="entry name" value="AMINO ACID TRANSPORTER TRANSMEMBRANE DOMAIN-CONTAINING PROTEIN"/>
    <property type="match status" value="1"/>
</dbReference>
<feature type="transmembrane region" description="Helical" evidence="5">
    <location>
        <begin position="408"/>
        <end position="427"/>
    </location>
</feature>
<dbReference type="EMBL" id="GL376564">
    <property type="status" value="NOT_ANNOTATED_CDS"/>
    <property type="molecule type" value="Genomic_DNA"/>
</dbReference>
<proteinExistence type="predicted"/>
<dbReference type="eggNOG" id="KOG1303">
    <property type="taxonomic scope" value="Eukaryota"/>
</dbReference>
<feature type="domain" description="Amino acid transporter transmembrane" evidence="6">
    <location>
        <begin position="17"/>
        <end position="460"/>
    </location>
</feature>
<dbReference type="STRING" id="431595.K3WJM6"/>
<feature type="transmembrane region" description="Helical" evidence="5">
    <location>
        <begin position="20"/>
        <end position="38"/>
    </location>
</feature>
<feature type="transmembrane region" description="Helical" evidence="5">
    <location>
        <begin position="193"/>
        <end position="213"/>
    </location>
</feature>
<comment type="subcellular location">
    <subcellularLocation>
        <location evidence="1">Membrane</location>
        <topology evidence="1">Multi-pass membrane protein</topology>
    </subcellularLocation>
</comment>
<dbReference type="VEuPathDB" id="FungiDB:PYU1_G005157"/>
<dbReference type="GO" id="GO:0015179">
    <property type="term" value="F:L-amino acid transmembrane transporter activity"/>
    <property type="evidence" value="ECO:0007669"/>
    <property type="project" value="TreeGrafter"/>
</dbReference>
<dbReference type="HOGENOM" id="CLU_024289_2_0_1"/>
<evidence type="ECO:0000259" key="6">
    <source>
        <dbReference type="Pfam" id="PF01490"/>
    </source>
</evidence>
<feature type="transmembrane region" description="Helical" evidence="5">
    <location>
        <begin position="225"/>
        <end position="248"/>
    </location>
</feature>
<protein>
    <recommendedName>
        <fullName evidence="6">Amino acid transporter transmembrane domain-containing protein</fullName>
    </recommendedName>
</protein>
<evidence type="ECO:0000256" key="2">
    <source>
        <dbReference type="ARBA" id="ARBA00022692"/>
    </source>
</evidence>
<dbReference type="AlphaFoldDB" id="K3WJM6"/>
<accession>K3WJM6</accession>
<dbReference type="InterPro" id="IPR013057">
    <property type="entry name" value="AA_transpt_TM"/>
</dbReference>
<dbReference type="GO" id="GO:0005774">
    <property type="term" value="C:vacuolar membrane"/>
    <property type="evidence" value="ECO:0007669"/>
    <property type="project" value="TreeGrafter"/>
</dbReference>
<dbReference type="EnsemblProtists" id="PYU1_T005168">
    <property type="protein sequence ID" value="PYU1_T005168"/>
    <property type="gene ID" value="PYU1_G005157"/>
</dbReference>
<sequence length="499" mass="54060">MSSTRKSSAFFTMEDAKASFSLLCGVCGIGTLGMPANFARAGPYLATVALVLMASANIYSSVTLSRVLLMAPRRVRNYTDLGEWVMGKPGRYLVVCSQIIVCLLVPCAFLVLGSMLFETLFPGAFSQTYWIVFMAVAVFPVALVPTMKEGAGVMFAGCMGTIIADIVGIAIIMHGMSGHPAPPSPDFSLHQVVTTFGNLSLAYGAAIVMPDVQREHSEPHRMPKVVFVTLSVVTCFFLTLAALGYSAAGCQISGNLLFSIAGSGSTGETSLGFIADRGAVIMAYIFMQLHLAVAFATLLHPAFFVFERLVLGMHKKQHMEIFEPELDIESLEKQSYVSQSTPSLRSGEQTLDGDVVEIDSTKHDENLLAEYKGTRNVLRYVLLRSGVIACLVVLAVVLRDHFLDLSDFIGASAVTLSCLILPLVFYMKLCWNKIPLYERAIALAIILLCSVCGLYVMYYTGKSLFGATAAVTADTPVFGFCPVEHQFKPYYVKNATSTT</sequence>
<reference evidence="8" key="2">
    <citation type="submission" date="2010-04" db="EMBL/GenBank/DDBJ databases">
        <authorList>
            <person name="Buell R."/>
            <person name="Hamilton J."/>
            <person name="Hostetler J."/>
        </authorList>
    </citation>
    <scope>NUCLEOTIDE SEQUENCE [LARGE SCALE GENOMIC DNA]</scope>
    <source>
        <strain evidence="8">DAOM:BR144</strain>
    </source>
</reference>
<feature type="transmembrane region" description="Helical" evidence="5">
    <location>
        <begin position="44"/>
        <end position="71"/>
    </location>
</feature>
<keyword evidence="8" id="KW-1185">Reference proteome</keyword>